<dbReference type="PANTHER" id="PTHR18945">
    <property type="entry name" value="NEUROTRANSMITTER GATED ION CHANNEL"/>
    <property type="match status" value="1"/>
</dbReference>
<dbReference type="InterPro" id="IPR006201">
    <property type="entry name" value="Neur_channel"/>
</dbReference>
<dbReference type="Proteomes" id="UP001519460">
    <property type="component" value="Unassembled WGS sequence"/>
</dbReference>
<dbReference type="PRINTS" id="PR00252">
    <property type="entry name" value="NRIONCHANNEL"/>
</dbReference>
<dbReference type="InterPro" id="IPR036734">
    <property type="entry name" value="Neur_chan_lig-bd_sf"/>
</dbReference>
<gene>
    <name evidence="5" type="ORF">BaRGS_00034622</name>
</gene>
<dbReference type="SUPFAM" id="SSF63712">
    <property type="entry name" value="Nicotinic receptor ligand binding domain-like"/>
    <property type="match status" value="1"/>
</dbReference>
<comment type="similarity">
    <text evidence="3">Belongs to the ligand-gated ion channel (TC 1.A.9) family.</text>
</comment>
<keyword evidence="3" id="KW-0813">Transport</keyword>
<name>A0ABD0JH01_9CAEN</name>
<dbReference type="Gene3D" id="2.70.170.10">
    <property type="entry name" value="Neurotransmitter-gated ion-channel ligand-binding domain"/>
    <property type="match status" value="1"/>
</dbReference>
<keyword evidence="3" id="KW-0406">Ion transport</keyword>
<dbReference type="GO" id="GO:0016020">
    <property type="term" value="C:membrane"/>
    <property type="evidence" value="ECO:0007669"/>
    <property type="project" value="UniProtKB-SubCell"/>
</dbReference>
<keyword evidence="2" id="KW-0472">Membrane</keyword>
<organism evidence="5 6">
    <name type="scientific">Batillaria attramentaria</name>
    <dbReference type="NCBI Taxonomy" id="370345"/>
    <lineage>
        <taxon>Eukaryota</taxon>
        <taxon>Metazoa</taxon>
        <taxon>Spiralia</taxon>
        <taxon>Lophotrochozoa</taxon>
        <taxon>Mollusca</taxon>
        <taxon>Gastropoda</taxon>
        <taxon>Caenogastropoda</taxon>
        <taxon>Sorbeoconcha</taxon>
        <taxon>Cerithioidea</taxon>
        <taxon>Batillariidae</taxon>
        <taxon>Batillaria</taxon>
    </lineage>
</organism>
<dbReference type="CDD" id="cd18989">
    <property type="entry name" value="LGIC_ECD_cation"/>
    <property type="match status" value="1"/>
</dbReference>
<evidence type="ECO:0000256" key="1">
    <source>
        <dbReference type="ARBA" id="ARBA00004141"/>
    </source>
</evidence>
<dbReference type="AlphaFoldDB" id="A0ABD0JH01"/>
<proteinExistence type="inferred from homology"/>
<evidence type="ECO:0000313" key="5">
    <source>
        <dbReference type="EMBL" id="KAK7474162.1"/>
    </source>
</evidence>
<dbReference type="PROSITE" id="PS00236">
    <property type="entry name" value="NEUROTR_ION_CHANNEL"/>
    <property type="match status" value="1"/>
</dbReference>
<evidence type="ECO:0000256" key="3">
    <source>
        <dbReference type="RuleBase" id="RU000687"/>
    </source>
</evidence>
<protein>
    <recommendedName>
        <fullName evidence="4">Neurotransmitter-gated ion-channel ligand-binding domain-containing protein</fullName>
    </recommendedName>
</protein>
<keyword evidence="3" id="KW-0407">Ion channel</keyword>
<evidence type="ECO:0000259" key="4">
    <source>
        <dbReference type="Pfam" id="PF02931"/>
    </source>
</evidence>
<feature type="domain" description="Neurotransmitter-gated ion-channel ligand-binding" evidence="4">
    <location>
        <begin position="33"/>
        <end position="222"/>
    </location>
</feature>
<comment type="caution">
    <text evidence="5">The sequence shown here is derived from an EMBL/GenBank/DDBJ whole genome shotgun (WGS) entry which is preliminary data.</text>
</comment>
<evidence type="ECO:0000256" key="2">
    <source>
        <dbReference type="ARBA" id="ARBA00023136"/>
    </source>
</evidence>
<sequence length="232" mass="26531">MRRAAHLQYLQYVVLGFLGGVECVTFLEEPHQYRLERTLFSGYKPHLRPVLDPNTTTNITYTLVITAVHELDEMHQTLVHSSYLSLSWMDQLLVWDPGQYGDIRWLEVPTEMIWTPNLMFVNSASDKRSLEPDMSRFAFINSSGRVVSAPFAVRTTSCSMDITFYPFDSQVCVVTLESWSSPESEMNVTDAEVKLDEWYTANSEWKLEEVAVEDVESIFEDCLTPDTTSSSG</sequence>
<dbReference type="InterPro" id="IPR018000">
    <property type="entry name" value="Neurotransmitter_ion_chnl_CS"/>
</dbReference>
<dbReference type="FunFam" id="2.70.170.10:FF:000028">
    <property type="entry name" value="AcetylCholine Receptor"/>
    <property type="match status" value="1"/>
</dbReference>
<keyword evidence="6" id="KW-1185">Reference proteome</keyword>
<accession>A0ABD0JH01</accession>
<evidence type="ECO:0000313" key="6">
    <source>
        <dbReference type="Proteomes" id="UP001519460"/>
    </source>
</evidence>
<comment type="subcellular location">
    <subcellularLocation>
        <location evidence="1">Membrane</location>
        <topology evidence="1">Multi-pass membrane protein</topology>
    </subcellularLocation>
</comment>
<dbReference type="GO" id="GO:0034220">
    <property type="term" value="P:monoatomic ion transmembrane transport"/>
    <property type="evidence" value="ECO:0007669"/>
    <property type="project" value="UniProtKB-KW"/>
</dbReference>
<reference evidence="5 6" key="1">
    <citation type="journal article" date="2023" name="Sci. Data">
        <title>Genome assembly of the Korean intertidal mud-creeper Batillaria attramentaria.</title>
        <authorList>
            <person name="Patra A.K."/>
            <person name="Ho P.T."/>
            <person name="Jun S."/>
            <person name="Lee S.J."/>
            <person name="Kim Y."/>
            <person name="Won Y.J."/>
        </authorList>
    </citation>
    <scope>NUCLEOTIDE SEQUENCE [LARGE SCALE GENOMIC DNA]</scope>
    <source>
        <strain evidence="5">Wonlab-2016</strain>
    </source>
</reference>
<dbReference type="Pfam" id="PF02931">
    <property type="entry name" value="Neur_chan_LBD"/>
    <property type="match status" value="1"/>
</dbReference>
<dbReference type="InterPro" id="IPR006202">
    <property type="entry name" value="Neur_chan_lig-bd"/>
</dbReference>
<dbReference type="EMBL" id="JACVVK020000446">
    <property type="protein sequence ID" value="KAK7474162.1"/>
    <property type="molecule type" value="Genomic_DNA"/>
</dbReference>